<dbReference type="PANTHER" id="PTHR24321:SF8">
    <property type="entry name" value="ESTRADIOL 17-BETA-DEHYDROGENASE 8-RELATED"/>
    <property type="match status" value="1"/>
</dbReference>
<dbReference type="Proteomes" id="UP000305067">
    <property type="component" value="Unassembled WGS sequence"/>
</dbReference>
<evidence type="ECO:0000313" key="4">
    <source>
        <dbReference type="Proteomes" id="UP000305067"/>
    </source>
</evidence>
<sequence length="277" mass="29203">MDLGFDDVHVLVTGIPCASGIELVKLFLDLGAQVTGQYNTNAEPLTTLAASHPKPKNLLSVQASLTSEDSIASLYATASEHFKKPVAVLVINHAKVHPPVALVDMDLGRWEDTIKQDLTSPFLVTRKFLGGLRTAQGGPEGDRARDKVSVVFVGSTAGLFGEAFRADYAAAKSAVMYGLPLSLKNEIVKIAPRGRVKCVAPGWTKTPRVAGSLQDPNLVGRALATMPLNKVAEPKDIAYQVAILASSVVSGHVTGQLVVVAGGMEGRLLSNPGNMTI</sequence>
<keyword evidence="2" id="KW-0560">Oxidoreductase</keyword>
<organism evidence="3 4">
    <name type="scientific">Pterulicium gracile</name>
    <dbReference type="NCBI Taxonomy" id="1884261"/>
    <lineage>
        <taxon>Eukaryota</taxon>
        <taxon>Fungi</taxon>
        <taxon>Dikarya</taxon>
        <taxon>Basidiomycota</taxon>
        <taxon>Agaricomycotina</taxon>
        <taxon>Agaricomycetes</taxon>
        <taxon>Agaricomycetidae</taxon>
        <taxon>Agaricales</taxon>
        <taxon>Pleurotineae</taxon>
        <taxon>Pterulaceae</taxon>
        <taxon>Pterulicium</taxon>
    </lineage>
</organism>
<dbReference type="OrthoDB" id="10253736at2759"/>
<gene>
    <name evidence="3" type="ORF">BDV98DRAFT_513611</name>
</gene>
<dbReference type="SUPFAM" id="SSF51735">
    <property type="entry name" value="NAD(P)-binding Rossmann-fold domains"/>
    <property type="match status" value="1"/>
</dbReference>
<dbReference type="GO" id="GO:0016491">
    <property type="term" value="F:oxidoreductase activity"/>
    <property type="evidence" value="ECO:0007669"/>
    <property type="project" value="UniProtKB-KW"/>
</dbReference>
<dbReference type="InterPro" id="IPR036291">
    <property type="entry name" value="NAD(P)-bd_dom_sf"/>
</dbReference>
<dbReference type="Gene3D" id="3.40.50.720">
    <property type="entry name" value="NAD(P)-binding Rossmann-like Domain"/>
    <property type="match status" value="1"/>
</dbReference>
<evidence type="ECO:0000256" key="1">
    <source>
        <dbReference type="ARBA" id="ARBA00006484"/>
    </source>
</evidence>
<dbReference type="EMBL" id="ML178846">
    <property type="protein sequence ID" value="TFK97559.1"/>
    <property type="molecule type" value="Genomic_DNA"/>
</dbReference>
<dbReference type="STRING" id="1884261.A0A5C3Q919"/>
<dbReference type="PANTHER" id="PTHR24321">
    <property type="entry name" value="DEHYDROGENASES, SHORT CHAIN"/>
    <property type="match status" value="1"/>
</dbReference>
<evidence type="ECO:0000313" key="3">
    <source>
        <dbReference type="EMBL" id="TFK97559.1"/>
    </source>
</evidence>
<evidence type="ECO:0000256" key="2">
    <source>
        <dbReference type="ARBA" id="ARBA00023002"/>
    </source>
</evidence>
<keyword evidence="4" id="KW-1185">Reference proteome</keyword>
<dbReference type="AlphaFoldDB" id="A0A5C3Q919"/>
<name>A0A5C3Q919_9AGAR</name>
<protein>
    <submittedName>
        <fullName evidence="3">NAD(P)-binding protein</fullName>
    </submittedName>
</protein>
<reference evidence="3 4" key="1">
    <citation type="journal article" date="2019" name="Nat. Ecol. Evol.">
        <title>Megaphylogeny resolves global patterns of mushroom evolution.</title>
        <authorList>
            <person name="Varga T."/>
            <person name="Krizsan K."/>
            <person name="Foldi C."/>
            <person name="Dima B."/>
            <person name="Sanchez-Garcia M."/>
            <person name="Sanchez-Ramirez S."/>
            <person name="Szollosi G.J."/>
            <person name="Szarkandi J.G."/>
            <person name="Papp V."/>
            <person name="Albert L."/>
            <person name="Andreopoulos W."/>
            <person name="Angelini C."/>
            <person name="Antonin V."/>
            <person name="Barry K.W."/>
            <person name="Bougher N.L."/>
            <person name="Buchanan P."/>
            <person name="Buyck B."/>
            <person name="Bense V."/>
            <person name="Catcheside P."/>
            <person name="Chovatia M."/>
            <person name="Cooper J."/>
            <person name="Damon W."/>
            <person name="Desjardin D."/>
            <person name="Finy P."/>
            <person name="Geml J."/>
            <person name="Haridas S."/>
            <person name="Hughes K."/>
            <person name="Justo A."/>
            <person name="Karasinski D."/>
            <person name="Kautmanova I."/>
            <person name="Kiss B."/>
            <person name="Kocsube S."/>
            <person name="Kotiranta H."/>
            <person name="LaButti K.M."/>
            <person name="Lechner B.E."/>
            <person name="Liimatainen K."/>
            <person name="Lipzen A."/>
            <person name="Lukacs Z."/>
            <person name="Mihaltcheva S."/>
            <person name="Morgado L.N."/>
            <person name="Niskanen T."/>
            <person name="Noordeloos M.E."/>
            <person name="Ohm R.A."/>
            <person name="Ortiz-Santana B."/>
            <person name="Ovrebo C."/>
            <person name="Racz N."/>
            <person name="Riley R."/>
            <person name="Savchenko A."/>
            <person name="Shiryaev A."/>
            <person name="Soop K."/>
            <person name="Spirin V."/>
            <person name="Szebenyi C."/>
            <person name="Tomsovsky M."/>
            <person name="Tulloss R.E."/>
            <person name="Uehling J."/>
            <person name="Grigoriev I.V."/>
            <person name="Vagvolgyi C."/>
            <person name="Papp T."/>
            <person name="Martin F.M."/>
            <person name="Miettinen O."/>
            <person name="Hibbett D.S."/>
            <person name="Nagy L.G."/>
        </authorList>
    </citation>
    <scope>NUCLEOTIDE SEQUENCE [LARGE SCALE GENOMIC DNA]</scope>
    <source>
        <strain evidence="3 4">CBS 309.79</strain>
    </source>
</reference>
<dbReference type="CDD" id="cd05233">
    <property type="entry name" value="SDR_c"/>
    <property type="match status" value="1"/>
</dbReference>
<dbReference type="Pfam" id="PF13561">
    <property type="entry name" value="adh_short_C2"/>
    <property type="match status" value="1"/>
</dbReference>
<dbReference type="InterPro" id="IPR002347">
    <property type="entry name" value="SDR_fam"/>
</dbReference>
<dbReference type="PRINTS" id="PR00081">
    <property type="entry name" value="GDHRDH"/>
</dbReference>
<accession>A0A5C3Q919</accession>
<comment type="similarity">
    <text evidence="1">Belongs to the short-chain dehydrogenases/reductases (SDR) family.</text>
</comment>
<proteinExistence type="inferred from homology"/>